<evidence type="ECO:0000313" key="2">
    <source>
        <dbReference type="EMBL" id="CAL1685295.1"/>
    </source>
</evidence>
<dbReference type="AlphaFoldDB" id="A0AAV2NXL0"/>
<accession>A0AAV2NXL0</accession>
<feature type="region of interest" description="Disordered" evidence="1">
    <location>
        <begin position="1"/>
        <end position="21"/>
    </location>
</feature>
<feature type="compositionally biased region" description="Basic and acidic residues" evidence="1">
    <location>
        <begin position="11"/>
        <end position="21"/>
    </location>
</feature>
<evidence type="ECO:0000313" key="3">
    <source>
        <dbReference type="Proteomes" id="UP001497644"/>
    </source>
</evidence>
<keyword evidence="3" id="KW-1185">Reference proteome</keyword>
<name>A0AAV2NXL0_9HYME</name>
<gene>
    <name evidence="2" type="ORF">LPLAT_LOCUS10833</name>
</gene>
<dbReference type="EMBL" id="OZ034829">
    <property type="protein sequence ID" value="CAL1685295.1"/>
    <property type="molecule type" value="Genomic_DNA"/>
</dbReference>
<dbReference type="Proteomes" id="UP001497644">
    <property type="component" value="Chromosome 6"/>
</dbReference>
<evidence type="ECO:0000256" key="1">
    <source>
        <dbReference type="SAM" id="MobiDB-lite"/>
    </source>
</evidence>
<sequence length="110" mass="12450">MERFYTVVDDSSSRERSPERASSCRRERLRCFGGPVLGRDRRFCGPVLTVKLDAGETHGGTVNEISLRCALFRTYGRLYIHGGSWFPVARNGGITSLCDLYSLQPVLHRR</sequence>
<reference evidence="2" key="1">
    <citation type="submission" date="2024-04" db="EMBL/GenBank/DDBJ databases">
        <authorList>
            <consortium name="Molecular Ecology Group"/>
        </authorList>
    </citation>
    <scope>NUCLEOTIDE SEQUENCE</scope>
</reference>
<organism evidence="2 3">
    <name type="scientific">Lasius platythorax</name>
    <dbReference type="NCBI Taxonomy" id="488582"/>
    <lineage>
        <taxon>Eukaryota</taxon>
        <taxon>Metazoa</taxon>
        <taxon>Ecdysozoa</taxon>
        <taxon>Arthropoda</taxon>
        <taxon>Hexapoda</taxon>
        <taxon>Insecta</taxon>
        <taxon>Pterygota</taxon>
        <taxon>Neoptera</taxon>
        <taxon>Endopterygota</taxon>
        <taxon>Hymenoptera</taxon>
        <taxon>Apocrita</taxon>
        <taxon>Aculeata</taxon>
        <taxon>Formicoidea</taxon>
        <taxon>Formicidae</taxon>
        <taxon>Formicinae</taxon>
        <taxon>Lasius</taxon>
        <taxon>Lasius</taxon>
    </lineage>
</organism>
<proteinExistence type="predicted"/>
<protein>
    <submittedName>
        <fullName evidence="2">Uncharacterized protein</fullName>
    </submittedName>
</protein>